<dbReference type="RefSeq" id="WP_269876939.1">
    <property type="nucleotide sequence ID" value="NZ_JAPZVM010000002.1"/>
</dbReference>
<keyword evidence="4" id="KW-0862">Zinc</keyword>
<dbReference type="CDD" id="cd08071">
    <property type="entry name" value="MPN_DUF2466"/>
    <property type="match status" value="1"/>
</dbReference>
<dbReference type="PANTHER" id="PTHR30471:SF3">
    <property type="entry name" value="UPF0758 PROTEIN YEES-RELATED"/>
    <property type="match status" value="1"/>
</dbReference>
<dbReference type="EMBL" id="JAPZVM010000002">
    <property type="protein sequence ID" value="MCZ8371883.1"/>
    <property type="molecule type" value="Genomic_DNA"/>
</dbReference>
<evidence type="ECO:0000256" key="1">
    <source>
        <dbReference type="ARBA" id="ARBA00022670"/>
    </source>
</evidence>
<comment type="caution">
    <text evidence="7">The sequence shown here is derived from an EMBL/GenBank/DDBJ whole genome shotgun (WGS) entry which is preliminary data.</text>
</comment>
<dbReference type="PROSITE" id="PS50249">
    <property type="entry name" value="MPN"/>
    <property type="match status" value="1"/>
</dbReference>
<evidence type="ECO:0000313" key="8">
    <source>
        <dbReference type="Proteomes" id="UP001141933"/>
    </source>
</evidence>
<dbReference type="Pfam" id="PF04002">
    <property type="entry name" value="RadC"/>
    <property type="match status" value="1"/>
</dbReference>
<feature type="domain" description="MPN" evidence="6">
    <location>
        <begin position="79"/>
        <end position="201"/>
    </location>
</feature>
<evidence type="ECO:0000256" key="3">
    <source>
        <dbReference type="ARBA" id="ARBA00022801"/>
    </source>
</evidence>
<evidence type="ECO:0000259" key="6">
    <source>
        <dbReference type="PROSITE" id="PS50249"/>
    </source>
</evidence>
<dbReference type="InterPro" id="IPR020891">
    <property type="entry name" value="UPF0758_CS"/>
</dbReference>
<keyword evidence="8" id="KW-1185">Reference proteome</keyword>
<dbReference type="InterPro" id="IPR037518">
    <property type="entry name" value="MPN"/>
</dbReference>
<reference evidence="7" key="1">
    <citation type="submission" date="2022-12" db="EMBL/GenBank/DDBJ databases">
        <title>Phocaeicola acetigenes sp. nov., isolated feces from a healthy human.</title>
        <authorList>
            <person name="Do H."/>
            <person name="Ha Y.B."/>
            <person name="Kim J.-S."/>
            <person name="Suh M.K."/>
            <person name="Kim H.S."/>
            <person name="Lee J.-S."/>
        </authorList>
    </citation>
    <scope>NUCLEOTIDE SEQUENCE</scope>
    <source>
        <strain evidence="7">KGMB11183</strain>
    </source>
</reference>
<name>A0ABT4PFS1_9BACT</name>
<evidence type="ECO:0000256" key="2">
    <source>
        <dbReference type="ARBA" id="ARBA00022723"/>
    </source>
</evidence>
<keyword evidence="3" id="KW-0378">Hydrolase</keyword>
<evidence type="ECO:0000256" key="5">
    <source>
        <dbReference type="ARBA" id="ARBA00023049"/>
    </source>
</evidence>
<evidence type="ECO:0000256" key="4">
    <source>
        <dbReference type="ARBA" id="ARBA00022833"/>
    </source>
</evidence>
<evidence type="ECO:0000313" key="7">
    <source>
        <dbReference type="EMBL" id="MCZ8371883.1"/>
    </source>
</evidence>
<dbReference type="Proteomes" id="UP001141933">
    <property type="component" value="Unassembled WGS sequence"/>
</dbReference>
<organism evidence="7 8">
    <name type="scientific">Phocaeicola acetigenes</name>
    <dbReference type="NCBI Taxonomy" id="3016083"/>
    <lineage>
        <taxon>Bacteria</taxon>
        <taxon>Pseudomonadati</taxon>
        <taxon>Bacteroidota</taxon>
        <taxon>Bacteroidia</taxon>
        <taxon>Bacteroidales</taxon>
        <taxon>Bacteroidaceae</taxon>
        <taxon>Phocaeicola</taxon>
    </lineage>
</organism>
<proteinExistence type="predicted"/>
<dbReference type="PROSITE" id="PS01302">
    <property type="entry name" value="UPF0758"/>
    <property type="match status" value="1"/>
</dbReference>
<dbReference type="InterPro" id="IPR025657">
    <property type="entry name" value="RadC_JAB"/>
</dbReference>
<dbReference type="Gene3D" id="3.40.140.10">
    <property type="entry name" value="Cytidine Deaminase, domain 2"/>
    <property type="match status" value="1"/>
</dbReference>
<dbReference type="InterPro" id="IPR001405">
    <property type="entry name" value="UPF0758"/>
</dbReference>
<accession>A0ABT4PFS1</accession>
<keyword evidence="1" id="KW-0645">Protease</keyword>
<gene>
    <name evidence="7" type="ORF">O6P32_04065</name>
</gene>
<sequence length="201" mass="23035">MKDLFELCGECRHLSDAEVVYQITNNEKTSKEVEKMLLQSDRVTIEEICQQLTPARRAMAMAVIELYKRMLSRKSDYSQIKCSADIYQLMHRYLQNLDNEECWVIYLNQNSKVIRKQRISIGGLASTLVDVRLILRGALKVCATGLVLVHNHPSGNTRPSAEDDKLTQTVSQGAKTLNIRMLDHVIYSDDNYYSYADEGRL</sequence>
<protein>
    <submittedName>
        <fullName evidence="7">JAB domain-containing protein</fullName>
    </submittedName>
</protein>
<dbReference type="PANTHER" id="PTHR30471">
    <property type="entry name" value="DNA REPAIR PROTEIN RADC"/>
    <property type="match status" value="1"/>
</dbReference>
<keyword evidence="5" id="KW-0482">Metalloprotease</keyword>
<keyword evidence="2" id="KW-0479">Metal-binding</keyword>